<feature type="chain" id="PRO_5043661175" evidence="7">
    <location>
        <begin position="32"/>
        <end position="771"/>
    </location>
</feature>
<keyword evidence="6" id="KW-0812">Transmembrane</keyword>
<evidence type="ECO:0000256" key="6">
    <source>
        <dbReference type="SAM" id="Phobius"/>
    </source>
</evidence>
<reference evidence="9" key="1">
    <citation type="submission" date="2024-06" db="EMBL/GenBank/DDBJ databases">
        <title>Brevibacterium koreense sp. nov., isolated from jogae-jeotgal, a Korean fermented seafood.</title>
        <authorList>
            <person name="Whon T.W."/>
            <person name="Nam S."/>
            <person name="Kim Y."/>
        </authorList>
    </citation>
    <scope>NUCLEOTIDE SEQUENCE</scope>
    <source>
        <strain evidence="9">CBA3109</strain>
    </source>
</reference>
<evidence type="ECO:0000256" key="1">
    <source>
        <dbReference type="ARBA" id="ARBA00022512"/>
    </source>
</evidence>
<feature type="region of interest" description="Disordered" evidence="5">
    <location>
        <begin position="148"/>
        <end position="177"/>
    </location>
</feature>
<accession>A0AAU7UPI5</accession>
<feature type="region of interest" description="Disordered" evidence="5">
    <location>
        <begin position="549"/>
        <end position="620"/>
    </location>
</feature>
<evidence type="ECO:0000256" key="7">
    <source>
        <dbReference type="SAM" id="SignalP"/>
    </source>
</evidence>
<keyword evidence="1" id="KW-0134">Cell wall</keyword>
<dbReference type="CDD" id="cd21112">
    <property type="entry name" value="alphaLP-like"/>
    <property type="match status" value="1"/>
</dbReference>
<keyword evidence="2" id="KW-0964">Secreted</keyword>
<feature type="compositionally biased region" description="Basic and acidic residues" evidence="5">
    <location>
        <begin position="406"/>
        <end position="423"/>
    </location>
</feature>
<dbReference type="AlphaFoldDB" id="A0AAU7UPI5"/>
<dbReference type="Gene3D" id="2.40.10.10">
    <property type="entry name" value="Trypsin-like serine proteases"/>
    <property type="match status" value="2"/>
</dbReference>
<dbReference type="RefSeq" id="WP_350271138.1">
    <property type="nucleotide sequence ID" value="NZ_CP158281.1"/>
</dbReference>
<proteinExistence type="predicted"/>
<evidence type="ECO:0000256" key="4">
    <source>
        <dbReference type="ARBA" id="ARBA00023088"/>
    </source>
</evidence>
<dbReference type="EMBL" id="CP158281">
    <property type="protein sequence ID" value="XBV90386.1"/>
    <property type="molecule type" value="Genomic_DNA"/>
</dbReference>
<feature type="compositionally biased region" description="Low complexity" evidence="5">
    <location>
        <begin position="572"/>
        <end position="590"/>
    </location>
</feature>
<evidence type="ECO:0000256" key="2">
    <source>
        <dbReference type="ARBA" id="ARBA00022525"/>
    </source>
</evidence>
<feature type="compositionally biased region" description="Basic and acidic residues" evidence="5">
    <location>
        <begin position="377"/>
        <end position="394"/>
    </location>
</feature>
<dbReference type="PROSITE" id="PS50847">
    <property type="entry name" value="GRAM_POS_ANCHORING"/>
    <property type="match status" value="1"/>
</dbReference>
<gene>
    <name evidence="9" type="ORF">AAFP32_06605</name>
</gene>
<keyword evidence="4" id="KW-0572">Peptidoglycan-anchor</keyword>
<dbReference type="SUPFAM" id="SSF50494">
    <property type="entry name" value="Trypsin-like serine proteases"/>
    <property type="match status" value="1"/>
</dbReference>
<protein>
    <submittedName>
        <fullName evidence="9">LPXTG cell wall anchor domain-containing protein</fullName>
    </submittedName>
</protein>
<evidence type="ECO:0000256" key="3">
    <source>
        <dbReference type="ARBA" id="ARBA00022729"/>
    </source>
</evidence>
<evidence type="ECO:0000256" key="5">
    <source>
        <dbReference type="SAM" id="MobiDB-lite"/>
    </source>
</evidence>
<evidence type="ECO:0000259" key="8">
    <source>
        <dbReference type="PROSITE" id="PS50847"/>
    </source>
</evidence>
<keyword evidence="6" id="KW-0472">Membrane</keyword>
<dbReference type="InterPro" id="IPR019931">
    <property type="entry name" value="LPXTG_anchor"/>
</dbReference>
<dbReference type="KEGG" id="bkr:AAFP32_06605"/>
<sequence>MQKKLVQSSLALTAAAALGLGSAFVASPALADGPQKLDVQNDKQVQKALSDIEGVNAYGEKDGQLNLGVEKKTDKIEDLEKKYDNINVVEGVKELEPYAKMDLVGGAGYLSSQPGGTGVCSTGFSGWDDDGNPVVLTAGHCSKVIDQTSGEIGGDTTVSETEKPSSAKTNGGEGFEPSGNGVIGTWGFHSYGSGDLLEGDDPGAWPAPKDSDIDFAVIDVDADNYNVKNGVTDWTSAGTDDLSTDLATDIAEVGAHKDGKVSKSGRTTGLTEGDVWTEYNEQFEFSNIGGRWVHGFGVLSPNADPFSAPGDSGGAVFQGDTAVGVISGGGPAPASEPGKEFGWVADLDYSIEQSRVDFNVEKPDEGSPGDDDANADADAKDAEADGGADGKDADAAAAADGNDADADAKDADADAAADGKDADAAAAADGNDATADADAKNADADADAPEAPEAPAVDNQKVDEGGQITGKTEANAKVKLTWNPASGTQSAPQVDVPAEGTVTVTADAEGNFTTEAPSKAGEYAYTATATTAAGTSKTTKFTVVVEEAADETDAGADGATAEADAGAESDADGAAADADAGAEADAGASADAKDAESNADSDGSKDGEAPAERKISISPKEVAASDFVKKDKGVTITVKGFDEGENVSLEVVAGPENVEGITLDETANEDGVAAFSIYGTNASAPSAYLGKYDVQVTGDNDTDDEKALAGSFSVVADEDGNGGGSDDGDGGDGGSDLPRTGAELTGLAAGAGLLVVGGAAVVLTMRRNKKN</sequence>
<feature type="region of interest" description="Disordered" evidence="5">
    <location>
        <begin position="360"/>
        <end position="473"/>
    </location>
</feature>
<keyword evidence="3 7" id="KW-0732">Signal</keyword>
<name>A0AAU7UPI5_9MICO</name>
<dbReference type="InterPro" id="IPR009003">
    <property type="entry name" value="Peptidase_S1_PA"/>
</dbReference>
<feature type="compositionally biased region" description="Acidic residues" evidence="5">
    <location>
        <begin position="716"/>
        <end position="730"/>
    </location>
</feature>
<feature type="compositionally biased region" description="Low complexity" evidence="5">
    <location>
        <begin position="555"/>
        <end position="564"/>
    </location>
</feature>
<feature type="signal peptide" evidence="7">
    <location>
        <begin position="1"/>
        <end position="31"/>
    </location>
</feature>
<organism evidence="9">
    <name type="scientific">Brevibacterium koreense</name>
    <dbReference type="NCBI Taxonomy" id="3140787"/>
    <lineage>
        <taxon>Bacteria</taxon>
        <taxon>Bacillati</taxon>
        <taxon>Actinomycetota</taxon>
        <taxon>Actinomycetes</taxon>
        <taxon>Micrococcales</taxon>
        <taxon>Brevibacteriaceae</taxon>
        <taxon>Brevibacterium</taxon>
    </lineage>
</organism>
<dbReference type="InterPro" id="IPR043504">
    <property type="entry name" value="Peptidase_S1_PA_chymotrypsin"/>
</dbReference>
<dbReference type="NCBIfam" id="TIGR01167">
    <property type="entry name" value="LPXTG_anchor"/>
    <property type="match status" value="1"/>
</dbReference>
<feature type="transmembrane region" description="Helical" evidence="6">
    <location>
        <begin position="744"/>
        <end position="765"/>
    </location>
</feature>
<feature type="compositionally biased region" description="Basic and acidic residues" evidence="5">
    <location>
        <begin position="591"/>
        <end position="615"/>
    </location>
</feature>
<keyword evidence="6" id="KW-1133">Transmembrane helix</keyword>
<feature type="region of interest" description="Disordered" evidence="5">
    <location>
        <begin position="714"/>
        <end position="741"/>
    </location>
</feature>
<feature type="compositionally biased region" description="Low complexity" evidence="5">
    <location>
        <begin position="424"/>
        <end position="436"/>
    </location>
</feature>
<feature type="compositionally biased region" description="Polar residues" evidence="5">
    <location>
        <begin position="148"/>
        <end position="159"/>
    </location>
</feature>
<feature type="domain" description="Gram-positive cocci surface proteins LPxTG" evidence="8">
    <location>
        <begin position="737"/>
        <end position="771"/>
    </location>
</feature>
<evidence type="ECO:0000313" key="9">
    <source>
        <dbReference type="EMBL" id="XBV90386.1"/>
    </source>
</evidence>